<dbReference type="EMBL" id="LAQJ01000306">
    <property type="protein sequence ID" value="KKO17965.1"/>
    <property type="molecule type" value="Genomic_DNA"/>
</dbReference>
<dbReference type="AlphaFoldDB" id="A0A0M2UQN4"/>
<accession>A0A0M2UQN4</accession>
<gene>
    <name evidence="1" type="ORF">BROFUL_03337</name>
</gene>
<protein>
    <submittedName>
        <fullName evidence="1">Uncharacterized protein</fullName>
    </submittedName>
</protein>
<organism evidence="1 2">
    <name type="scientific">Candidatus Brocadia fulgida</name>
    <dbReference type="NCBI Taxonomy" id="380242"/>
    <lineage>
        <taxon>Bacteria</taxon>
        <taxon>Pseudomonadati</taxon>
        <taxon>Planctomycetota</taxon>
        <taxon>Candidatus Brocadiia</taxon>
        <taxon>Candidatus Brocadiales</taxon>
        <taxon>Candidatus Brocadiaceae</taxon>
        <taxon>Candidatus Brocadia</taxon>
    </lineage>
</organism>
<evidence type="ECO:0000313" key="2">
    <source>
        <dbReference type="Proteomes" id="UP000034954"/>
    </source>
</evidence>
<proteinExistence type="predicted"/>
<reference evidence="1 2" key="1">
    <citation type="journal article" date="2013" name="BMC Microbiol.">
        <title>Identification of the type II cytochrome c maturation pathway in anammox bacteria by comparative genomics.</title>
        <authorList>
            <person name="Ferousi C."/>
            <person name="Speth D.R."/>
            <person name="Reimann J."/>
            <person name="Op den Camp H.J."/>
            <person name="Allen J.W."/>
            <person name="Keltjens J.T."/>
            <person name="Jetten M.S."/>
        </authorList>
    </citation>
    <scope>NUCLEOTIDE SEQUENCE [LARGE SCALE GENOMIC DNA]</scope>
    <source>
        <strain evidence="1">RU1</strain>
    </source>
</reference>
<dbReference type="Proteomes" id="UP000034954">
    <property type="component" value="Unassembled WGS sequence"/>
</dbReference>
<name>A0A0M2UQN4_9BACT</name>
<evidence type="ECO:0000313" key="1">
    <source>
        <dbReference type="EMBL" id="KKO17965.1"/>
    </source>
</evidence>
<sequence length="41" mass="4734">MEEPEETATLPTLHDFILRIQEMGFPPSVLYNLTVTNDEIE</sequence>
<keyword evidence="2" id="KW-1185">Reference proteome</keyword>
<comment type="caution">
    <text evidence="1">The sequence shown here is derived from an EMBL/GenBank/DDBJ whole genome shotgun (WGS) entry which is preliminary data.</text>
</comment>